<evidence type="ECO:0000313" key="5">
    <source>
        <dbReference type="Proteomes" id="UP000006334"/>
    </source>
</evidence>
<protein>
    <recommendedName>
        <fullName evidence="3">Outer membrane protein beta-barrel domain-containing protein</fullName>
    </recommendedName>
</protein>
<comment type="caution">
    <text evidence="4">The sequence shown here is derived from an EMBL/GenBank/DDBJ whole genome shotgun (WGS) entry which is preliminary data.</text>
</comment>
<feature type="chain" id="PRO_5003899894" description="Outer membrane protein beta-barrel domain-containing protein" evidence="2">
    <location>
        <begin position="22"/>
        <end position="205"/>
    </location>
</feature>
<dbReference type="OrthoDB" id="6385920at2"/>
<keyword evidence="1 2" id="KW-0732">Signal</keyword>
<evidence type="ECO:0000313" key="4">
    <source>
        <dbReference type="EMBL" id="GAC15112.1"/>
    </source>
</evidence>
<dbReference type="Gene3D" id="2.40.160.20">
    <property type="match status" value="1"/>
</dbReference>
<dbReference type="InterPro" id="IPR027385">
    <property type="entry name" value="Beta-barrel_OMP"/>
</dbReference>
<sequence>MKLSRCLFLVTLLFVSGHAVATDDMYGSAIVGYAKTGFDSNNTNSATYKLAVGYQFHEKWYAEFGYHKLSDQSLVETLPTTMDDLNNTDFGLNANALGFSVLGKAGSNYGELFYRLGVLNVDIEGQSVTSADSCEFGVAAPFTLESGENYTLCEYDEGIAAAQIGIGFDFYIGVNLMLRTEIEHIRGQHGFEHNAAYVGFRYNFR</sequence>
<name>K6YA92_9ALTE</name>
<dbReference type="eggNOG" id="ENOG5033ZPY">
    <property type="taxonomic scope" value="Bacteria"/>
</dbReference>
<organism evidence="4 5">
    <name type="scientific">Aliiglaciecola lipolytica E3</name>
    <dbReference type="NCBI Taxonomy" id="1127673"/>
    <lineage>
        <taxon>Bacteria</taxon>
        <taxon>Pseudomonadati</taxon>
        <taxon>Pseudomonadota</taxon>
        <taxon>Gammaproteobacteria</taxon>
        <taxon>Alteromonadales</taxon>
        <taxon>Alteromonadaceae</taxon>
        <taxon>Aliiglaciecola</taxon>
    </lineage>
</organism>
<dbReference type="RefSeq" id="WP_008844917.1">
    <property type="nucleotide sequence ID" value="NZ_BAEN01000049.1"/>
</dbReference>
<dbReference type="InterPro" id="IPR011250">
    <property type="entry name" value="OMP/PagP_B-barrel"/>
</dbReference>
<evidence type="ECO:0000256" key="2">
    <source>
        <dbReference type="SAM" id="SignalP"/>
    </source>
</evidence>
<dbReference type="Proteomes" id="UP000006334">
    <property type="component" value="Unassembled WGS sequence"/>
</dbReference>
<dbReference type="EMBL" id="BAEN01000049">
    <property type="protein sequence ID" value="GAC15112.1"/>
    <property type="molecule type" value="Genomic_DNA"/>
</dbReference>
<feature type="signal peptide" evidence="2">
    <location>
        <begin position="1"/>
        <end position="21"/>
    </location>
</feature>
<evidence type="ECO:0000259" key="3">
    <source>
        <dbReference type="Pfam" id="PF13505"/>
    </source>
</evidence>
<proteinExistence type="predicted"/>
<dbReference type="SUPFAM" id="SSF56925">
    <property type="entry name" value="OMPA-like"/>
    <property type="match status" value="1"/>
</dbReference>
<dbReference type="AlphaFoldDB" id="K6YA92"/>
<reference evidence="4 5" key="1">
    <citation type="journal article" date="2017" name="Antonie Van Leeuwenhoek">
        <title>Rhizobium rhizosphaerae sp. nov., a novel species isolated from rice rhizosphere.</title>
        <authorList>
            <person name="Zhao J.J."/>
            <person name="Zhang J."/>
            <person name="Zhang R.J."/>
            <person name="Zhang C.W."/>
            <person name="Yin H.Q."/>
            <person name="Zhang X.X."/>
        </authorList>
    </citation>
    <scope>NUCLEOTIDE SEQUENCE [LARGE SCALE GENOMIC DNA]</scope>
    <source>
        <strain evidence="4 5">E3</strain>
    </source>
</reference>
<dbReference type="Pfam" id="PF13505">
    <property type="entry name" value="OMP_b-brl"/>
    <property type="match status" value="1"/>
</dbReference>
<keyword evidence="5" id="KW-1185">Reference proteome</keyword>
<feature type="domain" description="Outer membrane protein beta-barrel" evidence="3">
    <location>
        <begin position="9"/>
        <end position="204"/>
    </location>
</feature>
<accession>K6YA92</accession>
<evidence type="ECO:0000256" key="1">
    <source>
        <dbReference type="ARBA" id="ARBA00022729"/>
    </source>
</evidence>
<gene>
    <name evidence="4" type="ORF">GLIP_2486</name>
</gene>